<evidence type="ECO:0000313" key="3">
    <source>
        <dbReference type="EMBL" id="MDQ2588897.1"/>
    </source>
</evidence>
<dbReference type="InterPro" id="IPR000157">
    <property type="entry name" value="TIR_dom"/>
</dbReference>
<feature type="domain" description="TIR" evidence="2">
    <location>
        <begin position="57"/>
        <end position="170"/>
    </location>
</feature>
<protein>
    <recommendedName>
        <fullName evidence="2">TIR domain-containing protein</fullName>
    </recommendedName>
</protein>
<dbReference type="SUPFAM" id="SSF52200">
    <property type="entry name" value="Toll/Interleukin receptor TIR domain"/>
    <property type="match status" value="1"/>
</dbReference>
<gene>
    <name evidence="3" type="ORF">CKY47_34130</name>
</gene>
<name>A0ABU0XA24_9PSEU</name>
<reference evidence="3 4" key="1">
    <citation type="submission" date="2017-06" db="EMBL/GenBank/DDBJ databases">
        <title>Cultured bacterium strain Saccharothrix yanglingensis Hhs.015.</title>
        <authorList>
            <person name="Xia Y."/>
        </authorList>
    </citation>
    <scope>NUCLEOTIDE SEQUENCE [LARGE SCALE GENOMIC DNA]</scope>
    <source>
        <strain evidence="3 4">Hhs.015</strain>
    </source>
</reference>
<feature type="compositionally biased region" description="Basic residues" evidence="1">
    <location>
        <begin position="1"/>
        <end position="13"/>
    </location>
</feature>
<proteinExistence type="predicted"/>
<accession>A0ABU0XA24</accession>
<organism evidence="3 4">
    <name type="scientific">Saccharothrix yanglingensis</name>
    <dbReference type="NCBI Taxonomy" id="659496"/>
    <lineage>
        <taxon>Bacteria</taxon>
        <taxon>Bacillati</taxon>
        <taxon>Actinomycetota</taxon>
        <taxon>Actinomycetes</taxon>
        <taxon>Pseudonocardiales</taxon>
        <taxon>Pseudonocardiaceae</taxon>
        <taxon>Saccharothrix</taxon>
    </lineage>
</organism>
<sequence length="282" mass="31187">MGRRRPGGRRPRQPRAALVHRPALPRPGPARPRRPRTGVPAHRAARAHDLRGGPVKVFTSWSGPETKQFASFLHEWLQLVIQSVTPWMSEKDIAKVRPSMVELGAELEDTAFGIVVLTAADRSSPWINFEAGAVSKSVGQASVVPLLPDLGKTDVVGPLSQFQAVDATDREEVLHLLATINAQLPAPPSETRLARFLDREWPSLHDAVTAFRAAVPHTGEVRSDRDILNEVLLVVRELGRFDPDANRPSQRVHIESGPVHLYLRDPETADINFPRSPQHGQE</sequence>
<keyword evidence="4" id="KW-1185">Reference proteome</keyword>
<dbReference type="Gene3D" id="3.40.50.10140">
    <property type="entry name" value="Toll/interleukin-1 receptor homology (TIR) domain"/>
    <property type="match status" value="1"/>
</dbReference>
<evidence type="ECO:0000259" key="2">
    <source>
        <dbReference type="Pfam" id="PF13676"/>
    </source>
</evidence>
<dbReference type="InterPro" id="IPR035897">
    <property type="entry name" value="Toll_tir_struct_dom_sf"/>
</dbReference>
<comment type="caution">
    <text evidence="3">The sequence shown here is derived from an EMBL/GenBank/DDBJ whole genome shotgun (WGS) entry which is preliminary data.</text>
</comment>
<dbReference type="Pfam" id="PF13676">
    <property type="entry name" value="TIR_2"/>
    <property type="match status" value="1"/>
</dbReference>
<dbReference type="Proteomes" id="UP001225605">
    <property type="component" value="Unassembled WGS sequence"/>
</dbReference>
<dbReference type="EMBL" id="NSDM01000024">
    <property type="protein sequence ID" value="MDQ2588897.1"/>
    <property type="molecule type" value="Genomic_DNA"/>
</dbReference>
<evidence type="ECO:0000313" key="4">
    <source>
        <dbReference type="Proteomes" id="UP001225605"/>
    </source>
</evidence>
<evidence type="ECO:0000256" key="1">
    <source>
        <dbReference type="SAM" id="MobiDB-lite"/>
    </source>
</evidence>
<feature type="region of interest" description="Disordered" evidence="1">
    <location>
        <begin position="1"/>
        <end position="48"/>
    </location>
</feature>